<dbReference type="InterPro" id="IPR047111">
    <property type="entry name" value="YbaP-like"/>
</dbReference>
<dbReference type="Proteomes" id="UP001232063">
    <property type="component" value="Unassembled WGS sequence"/>
</dbReference>
<dbReference type="AlphaFoldDB" id="A0AAE3R885"/>
<name>A0AAE3R885_9BACT</name>
<gene>
    <name evidence="2" type="ORF">QNI22_18075</name>
</gene>
<keyword evidence="3" id="KW-1185">Reference proteome</keyword>
<protein>
    <submittedName>
        <fullName evidence="2">TraB/GumN family protein</fullName>
    </submittedName>
</protein>
<evidence type="ECO:0000313" key="3">
    <source>
        <dbReference type="Proteomes" id="UP001232063"/>
    </source>
</evidence>
<dbReference type="RefSeq" id="WP_314512711.1">
    <property type="nucleotide sequence ID" value="NZ_JASJOU010000005.1"/>
</dbReference>
<evidence type="ECO:0000256" key="1">
    <source>
        <dbReference type="SAM" id="SignalP"/>
    </source>
</evidence>
<organism evidence="2 3">
    <name type="scientific">Xanthocytophaga agilis</name>
    <dbReference type="NCBI Taxonomy" id="3048010"/>
    <lineage>
        <taxon>Bacteria</taxon>
        <taxon>Pseudomonadati</taxon>
        <taxon>Bacteroidota</taxon>
        <taxon>Cytophagia</taxon>
        <taxon>Cytophagales</taxon>
        <taxon>Rhodocytophagaceae</taxon>
        <taxon>Xanthocytophaga</taxon>
    </lineage>
</organism>
<accession>A0AAE3R885</accession>
<evidence type="ECO:0000313" key="2">
    <source>
        <dbReference type="EMBL" id="MDJ1502582.1"/>
    </source>
</evidence>
<comment type="caution">
    <text evidence="2">The sequence shown here is derived from an EMBL/GenBank/DDBJ whole genome shotgun (WGS) entry which is preliminary data.</text>
</comment>
<dbReference type="InterPro" id="IPR002816">
    <property type="entry name" value="TraB/PrgY/GumN_fam"/>
</dbReference>
<feature type="signal peptide" evidence="1">
    <location>
        <begin position="1"/>
        <end position="20"/>
    </location>
</feature>
<feature type="chain" id="PRO_5042086060" evidence="1">
    <location>
        <begin position="21"/>
        <end position="286"/>
    </location>
</feature>
<dbReference type="EMBL" id="JASJOU010000005">
    <property type="protein sequence ID" value="MDJ1502582.1"/>
    <property type="molecule type" value="Genomic_DNA"/>
</dbReference>
<dbReference type="PANTHER" id="PTHR40590:SF1">
    <property type="entry name" value="CYTOPLASMIC PROTEIN"/>
    <property type="match status" value="1"/>
</dbReference>
<dbReference type="CDD" id="cd14789">
    <property type="entry name" value="Tiki"/>
    <property type="match status" value="1"/>
</dbReference>
<proteinExistence type="predicted"/>
<sequence>MRHYLLLCISFLFSIPTLFAQNDKSLLWEISGKGITKPSYIFGTIHILCASDLVITNNLKIAFNKSEQLYLELDMDDPGMLLQMMQHMTMKDGITLKSLVSEADYTIVSTFFQKKTGMSIDMLAGTKPFFIMSLVLPSTMSCQTASWETSLMSLAQEQKIETYGLETLQDQLAVIDQISYKDQASMLLETLKDTIQSQKENQKLINLYKDQDIDGMQKSIAEASQATSKYERILLTDRNNRWIPLITKIATERPTFFAVGAGHLGGKKGVIQLLRKAGYQIKPVKL</sequence>
<dbReference type="PANTHER" id="PTHR40590">
    <property type="entry name" value="CYTOPLASMIC PROTEIN-RELATED"/>
    <property type="match status" value="1"/>
</dbReference>
<dbReference type="Pfam" id="PF01963">
    <property type="entry name" value="TraB_PrgY_gumN"/>
    <property type="match status" value="1"/>
</dbReference>
<reference evidence="2" key="1">
    <citation type="submission" date="2023-05" db="EMBL/GenBank/DDBJ databases">
        <authorList>
            <person name="Zhang X."/>
        </authorList>
    </citation>
    <scope>NUCLEOTIDE SEQUENCE</scope>
    <source>
        <strain evidence="2">BD1B2-1</strain>
    </source>
</reference>
<keyword evidence="1" id="KW-0732">Signal</keyword>